<accession>A0A7M1QTC9</accession>
<dbReference type="AlphaFoldDB" id="A0A7M1QTC9"/>
<gene>
    <name evidence="1" type="ORF">INS88_05440</name>
</gene>
<evidence type="ECO:0000313" key="1">
    <source>
        <dbReference type="EMBL" id="QOR44754.1"/>
    </source>
</evidence>
<name>A0A7M1QTC9_9ACTO</name>
<dbReference type="EMBL" id="CP063213">
    <property type="protein sequence ID" value="QOR44754.1"/>
    <property type="molecule type" value="Genomic_DNA"/>
</dbReference>
<reference evidence="1 2" key="1">
    <citation type="submission" date="2020-10" db="EMBL/GenBank/DDBJ databases">
        <title>Trueperella pecoris sp. nov. isolated from bovine and porcine specimens.</title>
        <authorList>
            <person name="Schoenecker L."/>
            <person name="Schnydrig P."/>
            <person name="Brodard I."/>
            <person name="Thomann A."/>
            <person name="Hemphill A."/>
            <person name="Rodriguez-Campos S."/>
            <person name="Perreten V."/>
            <person name="Jores J."/>
            <person name="Kittl S."/>
        </authorList>
    </citation>
    <scope>NUCLEOTIDE SEQUENCE [LARGE SCALE GENOMIC DNA]</scope>
    <source>
        <strain evidence="1 2">15A0121</strain>
    </source>
</reference>
<organism evidence="1 2">
    <name type="scientific">Trueperella pecoris</name>
    <dbReference type="NCBI Taxonomy" id="2733571"/>
    <lineage>
        <taxon>Bacteria</taxon>
        <taxon>Bacillati</taxon>
        <taxon>Actinomycetota</taxon>
        <taxon>Actinomycetes</taxon>
        <taxon>Actinomycetales</taxon>
        <taxon>Actinomycetaceae</taxon>
        <taxon>Trueperella</taxon>
    </lineage>
</organism>
<sequence length="266" mass="26764">MISAVGAIAGEVLTRHLLSEVKISGWTRTNYSGQPVSLTGGVEAAAGLVFGNLLHARCAGTDAPGLARAMAAVVASVSAAAAGYVDDHLEDRFPARGKGYAGHLGALREGRLTSGVVKMGAVGAGSLIAGMLGRKRPAESLVDAALIALSANVANLLDLRPGRARKFLMAASLAPALAGSQTARICGVVATTGLREDLQGKKMLGDLGANALGAQLGVVLTELGLPVKLGLLALLAGLNAASEKVSFSAIIESTPGLRELDALGRS</sequence>
<dbReference type="RefSeq" id="WP_193327475.1">
    <property type="nucleotide sequence ID" value="NZ_CP053291.1"/>
</dbReference>
<keyword evidence="2" id="KW-1185">Reference proteome</keyword>
<protein>
    <submittedName>
        <fullName evidence="1">Uncharacterized protein</fullName>
    </submittedName>
</protein>
<dbReference type="Proteomes" id="UP000595053">
    <property type="component" value="Chromosome"/>
</dbReference>
<evidence type="ECO:0000313" key="2">
    <source>
        <dbReference type="Proteomes" id="UP000595053"/>
    </source>
</evidence>
<proteinExistence type="predicted"/>